<dbReference type="RefSeq" id="WP_073087330.1">
    <property type="nucleotide sequence ID" value="NZ_FQWS01000002.1"/>
</dbReference>
<gene>
    <name evidence="1" type="ORF">SAMN05444148_2721</name>
</gene>
<protein>
    <submittedName>
        <fullName evidence="1">Uncharacterized protein</fullName>
    </submittedName>
</protein>
<sequence length="212" mass="24666">MSLNKDMQALIDSIRLPILFFLPDDLVEGKSKDTKQQLEDIGFIKQLFFLNKDNKASNYKEGIDDYAIMEKHKLLKSNIFQLLELQSKLDEKSFDFLMNNYFEEVKAWLWSSEWLSSNSKHHVNGYSNVIQSTLEIQKRALKEHQSELIASFNTILKNRNKIEAEPASKLNVYQDKISNLKINNNKTTEKRVLLTDVAADAYLLQTVFNVEQ</sequence>
<name>A0A1M5V4W2_9FLAO</name>
<reference evidence="2" key="1">
    <citation type="submission" date="2016-11" db="EMBL/GenBank/DDBJ databases">
        <authorList>
            <person name="Varghese N."/>
            <person name="Submissions S."/>
        </authorList>
    </citation>
    <scope>NUCLEOTIDE SEQUENCE [LARGE SCALE GENOMIC DNA]</scope>
    <source>
        <strain evidence="2">DSM 25330</strain>
    </source>
</reference>
<evidence type="ECO:0000313" key="2">
    <source>
        <dbReference type="Proteomes" id="UP000184522"/>
    </source>
</evidence>
<organism evidence="1 2">
    <name type="scientific">Winogradskyella jejuensis</name>
    <dbReference type="NCBI Taxonomy" id="1089305"/>
    <lineage>
        <taxon>Bacteria</taxon>
        <taxon>Pseudomonadati</taxon>
        <taxon>Bacteroidota</taxon>
        <taxon>Flavobacteriia</taxon>
        <taxon>Flavobacteriales</taxon>
        <taxon>Flavobacteriaceae</taxon>
        <taxon>Winogradskyella</taxon>
    </lineage>
</organism>
<accession>A0A1M5V4W2</accession>
<evidence type="ECO:0000313" key="1">
    <source>
        <dbReference type="EMBL" id="SHH70124.1"/>
    </source>
</evidence>
<dbReference type="OrthoDB" id="1440387at2"/>
<keyword evidence="2" id="KW-1185">Reference proteome</keyword>
<dbReference type="AlphaFoldDB" id="A0A1M5V4W2"/>
<dbReference type="Proteomes" id="UP000184522">
    <property type="component" value="Unassembled WGS sequence"/>
</dbReference>
<proteinExistence type="predicted"/>
<dbReference type="EMBL" id="FQWS01000002">
    <property type="protein sequence ID" value="SHH70124.1"/>
    <property type="molecule type" value="Genomic_DNA"/>
</dbReference>
<dbReference type="STRING" id="1089305.SAMN05444148_2721"/>